<dbReference type="EMBL" id="PEZT01000028">
    <property type="protein sequence ID" value="PIS08760.1"/>
    <property type="molecule type" value="Genomic_DNA"/>
</dbReference>
<evidence type="ECO:0000313" key="10">
    <source>
        <dbReference type="Proteomes" id="UP000230093"/>
    </source>
</evidence>
<keyword evidence="4" id="KW-1015">Disulfide bond</keyword>
<evidence type="ECO:0000256" key="3">
    <source>
        <dbReference type="ARBA" id="ARBA00023002"/>
    </source>
</evidence>
<dbReference type="GO" id="GO:0016491">
    <property type="term" value="F:oxidoreductase activity"/>
    <property type="evidence" value="ECO:0007669"/>
    <property type="project" value="UniProtKB-KW"/>
</dbReference>
<keyword evidence="5" id="KW-0676">Redox-active center</keyword>
<evidence type="ECO:0000259" key="8">
    <source>
        <dbReference type="PROSITE" id="PS51352"/>
    </source>
</evidence>
<gene>
    <name evidence="9" type="ORF">COT75_04735</name>
</gene>
<dbReference type="PANTHER" id="PTHR13887:SF14">
    <property type="entry name" value="DISULFIDE BOND FORMATION PROTEIN D"/>
    <property type="match status" value="1"/>
</dbReference>
<sequence>MESNKITPILIAALIFAAFVSGSLWNKVRNLESEKEEQKAEEMVQAPEAAPEEPQVLGVEDQAEIVAEAAAVKGLDGAKVTIVEFSEYQCPFCKRYVDSAYKRILDEYGEEIRYVFRDYPLPFHPNAQITSEAARCAGEQGDYWSYHDKLFEDQETWSNLDSPKETLVGYAGTLGLNQANFQTCLNNGTYIQAIKDDVSLGQKMGVSGTPTFFINGQKLVGAQPFENFKTTIDQELAK</sequence>
<evidence type="ECO:0000256" key="5">
    <source>
        <dbReference type="ARBA" id="ARBA00023284"/>
    </source>
</evidence>
<keyword evidence="7" id="KW-0472">Membrane</keyword>
<dbReference type="PROSITE" id="PS51352">
    <property type="entry name" value="THIOREDOXIN_2"/>
    <property type="match status" value="1"/>
</dbReference>
<evidence type="ECO:0000256" key="4">
    <source>
        <dbReference type="ARBA" id="ARBA00023157"/>
    </source>
</evidence>
<evidence type="ECO:0000313" key="9">
    <source>
        <dbReference type="EMBL" id="PIS08760.1"/>
    </source>
</evidence>
<protein>
    <submittedName>
        <fullName evidence="9">Disulfide bond formation protein DsbA</fullName>
    </submittedName>
</protein>
<comment type="similarity">
    <text evidence="1">Belongs to the thioredoxin family. DsbA subfamily.</text>
</comment>
<keyword evidence="7" id="KW-0812">Transmembrane</keyword>
<organism evidence="9 10">
    <name type="scientific">Candidatus Beckwithbacteria bacterium CG10_big_fil_rev_8_21_14_0_10_34_10</name>
    <dbReference type="NCBI Taxonomy" id="1974495"/>
    <lineage>
        <taxon>Bacteria</taxon>
        <taxon>Candidatus Beckwithiibacteriota</taxon>
    </lineage>
</organism>
<dbReference type="InterPro" id="IPR013766">
    <property type="entry name" value="Thioredoxin_domain"/>
</dbReference>
<feature type="transmembrane region" description="Helical" evidence="7">
    <location>
        <begin position="6"/>
        <end position="25"/>
    </location>
</feature>
<evidence type="ECO:0000256" key="7">
    <source>
        <dbReference type="SAM" id="Phobius"/>
    </source>
</evidence>
<dbReference type="Gene3D" id="3.40.30.10">
    <property type="entry name" value="Glutaredoxin"/>
    <property type="match status" value="1"/>
</dbReference>
<dbReference type="InterPro" id="IPR012336">
    <property type="entry name" value="Thioredoxin-like_fold"/>
</dbReference>
<accession>A0A2H0W7W8</accession>
<comment type="caution">
    <text evidence="9">The sequence shown here is derived from an EMBL/GenBank/DDBJ whole genome shotgun (WGS) entry which is preliminary data.</text>
</comment>
<dbReference type="Proteomes" id="UP000230093">
    <property type="component" value="Unassembled WGS sequence"/>
</dbReference>
<reference evidence="10" key="1">
    <citation type="submission" date="2017-09" db="EMBL/GenBank/DDBJ databases">
        <title>Depth-based differentiation of microbial function through sediment-hosted aquifers and enrichment of novel symbionts in the deep terrestrial subsurface.</title>
        <authorList>
            <person name="Probst A.J."/>
            <person name="Ladd B."/>
            <person name="Jarett J.K."/>
            <person name="Geller-Mcgrath D.E."/>
            <person name="Sieber C.M.K."/>
            <person name="Emerson J.B."/>
            <person name="Anantharaman K."/>
            <person name="Thomas B.C."/>
            <person name="Malmstrom R."/>
            <person name="Stieglmeier M."/>
            <person name="Klingl A."/>
            <person name="Woyke T."/>
            <person name="Ryan C.M."/>
            <person name="Banfield J.F."/>
        </authorList>
    </citation>
    <scope>NUCLEOTIDE SEQUENCE [LARGE SCALE GENOMIC DNA]</scope>
</reference>
<feature type="region of interest" description="Disordered" evidence="6">
    <location>
        <begin position="36"/>
        <end position="55"/>
    </location>
</feature>
<keyword evidence="7" id="KW-1133">Transmembrane helix</keyword>
<evidence type="ECO:0000256" key="2">
    <source>
        <dbReference type="ARBA" id="ARBA00022729"/>
    </source>
</evidence>
<dbReference type="InterPro" id="IPR036249">
    <property type="entry name" value="Thioredoxin-like_sf"/>
</dbReference>
<keyword evidence="3" id="KW-0560">Oxidoreductase</keyword>
<dbReference type="Pfam" id="PF13462">
    <property type="entry name" value="Thioredoxin_4"/>
    <property type="match status" value="1"/>
</dbReference>
<keyword evidence="2" id="KW-0732">Signal</keyword>
<proteinExistence type="inferred from homology"/>
<evidence type="ECO:0000256" key="6">
    <source>
        <dbReference type="SAM" id="MobiDB-lite"/>
    </source>
</evidence>
<dbReference type="PANTHER" id="PTHR13887">
    <property type="entry name" value="GLUTATHIONE S-TRANSFERASE KAPPA"/>
    <property type="match status" value="1"/>
</dbReference>
<name>A0A2H0W7W8_9BACT</name>
<dbReference type="AlphaFoldDB" id="A0A2H0W7W8"/>
<feature type="domain" description="Thioredoxin" evidence="8">
    <location>
        <begin position="44"/>
        <end position="237"/>
    </location>
</feature>
<evidence type="ECO:0000256" key="1">
    <source>
        <dbReference type="ARBA" id="ARBA00005791"/>
    </source>
</evidence>
<dbReference type="SUPFAM" id="SSF52833">
    <property type="entry name" value="Thioredoxin-like"/>
    <property type="match status" value="1"/>
</dbReference>